<feature type="compositionally biased region" description="Acidic residues" evidence="8">
    <location>
        <begin position="1162"/>
        <end position="1172"/>
    </location>
</feature>
<comment type="cofactor">
    <cofactor evidence="1">
        <name>Zn(2+)</name>
        <dbReference type="ChEBI" id="CHEBI:29105"/>
    </cofactor>
</comment>
<evidence type="ECO:0000313" key="11">
    <source>
        <dbReference type="Proteomes" id="UP001642464"/>
    </source>
</evidence>
<evidence type="ECO:0000256" key="4">
    <source>
        <dbReference type="ARBA" id="ARBA00022741"/>
    </source>
</evidence>
<keyword evidence="2" id="KW-0436">Ligase</keyword>
<feature type="compositionally biased region" description="Acidic residues" evidence="8">
    <location>
        <begin position="54"/>
        <end position="68"/>
    </location>
</feature>
<dbReference type="Gene3D" id="3.30.470.20">
    <property type="entry name" value="ATP-grasp fold, B domain"/>
    <property type="match status" value="1"/>
</dbReference>
<keyword evidence="11" id="KW-1185">Reference proteome</keyword>
<reference evidence="10 11" key="1">
    <citation type="submission" date="2024-02" db="EMBL/GenBank/DDBJ databases">
        <authorList>
            <person name="Chen Y."/>
            <person name="Shah S."/>
            <person name="Dougan E. K."/>
            <person name="Thang M."/>
            <person name="Chan C."/>
        </authorList>
    </citation>
    <scope>NUCLEOTIDE SEQUENCE [LARGE SCALE GENOMIC DNA]</scope>
</reference>
<keyword evidence="3" id="KW-0479">Metal-binding</keyword>
<evidence type="ECO:0000256" key="8">
    <source>
        <dbReference type="SAM" id="MobiDB-lite"/>
    </source>
</evidence>
<evidence type="ECO:0000259" key="9">
    <source>
        <dbReference type="Pfam" id="PF24827"/>
    </source>
</evidence>
<sequence>MLVEAAQGGVADEVPEGGVAGSSVHDLNDADVEVKFRNGSGGPAGGLESRLSSEDEYFGDEDEDEDEDEKKRRKASLRGYWCCQSRAMLLCMAMTVACLMLVWQQQQQRERESPMFGLLSSVGGGFVSKQLVAESKVVLIEVGFEGCPYTALGGRVIAKLARELGPAKIESRVWNNPTKEAFKEWLRARKAEQQVPETHGSAPAVFSRTDAGREFVGGTTELLAFARETFPSVDLSEELSSLEALNERQRHNKEDVADATAVDTVVEEDDGVAETEERSEEAQAPGDSLNRADGDGDTRQPDFLAASPLNNLEPQVVLKPNKLYTTYRVGEKHVTNYRPMMQFLKARGWQFMMSAPLRASWILVQDQKTAAAVLKKYRKAIINNIGYGGQSCFGGTKGTQLRCRVDFAKKFGCDFDDLHVQPPQYRLWLGDECHKFFDSVCVEHPNKLWMEKPSGGQHGVGMKVRNGCTEMRAAFGHCSGEGRKVIAMPYLPPALIGGHKFDVRSFLLVGSLDPLLAFYHDGFARKAGNKYSSDTTDVNAHITNAESQSGDDHFYEFSRLQEVLHRESGFPPDYMETVFRAHAIKVQEYVLHVSKQFMMKRKGVYQIFALDWIIDDVGGIHMLEANSNPLVTVFSQMEREFTETWDGMVDLVLKIHTDPAGLFSEDQPELSTAPNRFDYRGWKLIYSELEAQANGKVYNPCQIGVQPFSIKPEAGAGQTSRTDNEHRDQSGGLSKAPPIGDSGEAERPTPEKEEDHHDGHKEAFPPASPNAETPYHVSSEDIQGAIRQGASRACVELDVFATFDDCHFVDRGLGPTDKAIRCVYAPNAYFYVIEPAGSRPEDAGKGCHPNVMVTAGVHGNEQAGIVAARHIRKRWRLNKGRLFVIERMNPRGPGKGRYITRVPQFERDLNRNFPETGLVGKLAHDIWRVVREIRPHIFIDLHEGWGFYNRLRQNKGGPLVGNPNFSKGSSVISTEVAQPIAKFMINRVNRDLVPDPSKHFLSIVPPINTGLASMVDRSFASLVMVVETTSKQGLFLRGQQQLTLVGACFVLLGLLPVDFDARSGFVQDEACVAGLSGCKLQHPGDILVDETGSPTLLAAGSDDLAASEESSFAAEQHEPDQEHEERPSAEDHGGERPQDDGILDDEARDVTGVAEGQASGDIADDPADDDTTADLLILP</sequence>
<gene>
    <name evidence="10" type="ORF">SCF082_LOCUS187</name>
</gene>
<feature type="region of interest" description="Disordered" evidence="8">
    <location>
        <begin position="1"/>
        <end position="71"/>
    </location>
</feature>
<keyword evidence="7" id="KW-0067">ATP-binding</keyword>
<dbReference type="Pfam" id="PF03133">
    <property type="entry name" value="TTL"/>
    <property type="match status" value="1"/>
</dbReference>
<feature type="region of interest" description="Disordered" evidence="8">
    <location>
        <begin position="1102"/>
        <end position="1179"/>
    </location>
</feature>
<feature type="compositionally biased region" description="Low complexity" evidence="8">
    <location>
        <begin position="1102"/>
        <end position="1114"/>
    </location>
</feature>
<dbReference type="PROSITE" id="PS51221">
    <property type="entry name" value="TTL"/>
    <property type="match status" value="1"/>
</dbReference>
<feature type="domain" description="Succinylglutamate desuccinylase/Aspartoacylase catalytic" evidence="9">
    <location>
        <begin position="849"/>
        <end position="919"/>
    </location>
</feature>
<keyword evidence="6" id="KW-0862">Zinc</keyword>
<name>A0ABP0H5N0_9DINO</name>
<organism evidence="10 11">
    <name type="scientific">Durusdinium trenchii</name>
    <dbReference type="NCBI Taxonomy" id="1381693"/>
    <lineage>
        <taxon>Eukaryota</taxon>
        <taxon>Sar</taxon>
        <taxon>Alveolata</taxon>
        <taxon>Dinophyceae</taxon>
        <taxon>Suessiales</taxon>
        <taxon>Symbiodiniaceae</taxon>
        <taxon>Durusdinium</taxon>
    </lineage>
</organism>
<accession>A0ABP0H5N0</accession>
<dbReference type="PANTHER" id="PTHR12241:SF162">
    <property type="entry name" value="TUBULIN MONOGLUTAMYLASE TTLL4"/>
    <property type="match status" value="1"/>
</dbReference>
<dbReference type="SUPFAM" id="SSF53187">
    <property type="entry name" value="Zn-dependent exopeptidases"/>
    <property type="match status" value="1"/>
</dbReference>
<feature type="region of interest" description="Disordered" evidence="8">
    <location>
        <begin position="711"/>
        <end position="776"/>
    </location>
</feature>
<evidence type="ECO:0000256" key="1">
    <source>
        <dbReference type="ARBA" id="ARBA00001947"/>
    </source>
</evidence>
<evidence type="ECO:0000313" key="10">
    <source>
        <dbReference type="EMBL" id="CAK8985525.1"/>
    </source>
</evidence>
<dbReference type="InterPro" id="IPR055438">
    <property type="entry name" value="AstE_AspA_cat"/>
</dbReference>
<dbReference type="InterPro" id="IPR004344">
    <property type="entry name" value="TTL/TTLL_fam"/>
</dbReference>
<feature type="compositionally biased region" description="Acidic residues" evidence="8">
    <location>
        <begin position="265"/>
        <end position="279"/>
    </location>
</feature>
<proteinExistence type="predicted"/>
<dbReference type="EMBL" id="CAXAMM010000021">
    <property type="protein sequence ID" value="CAK8985525.1"/>
    <property type="molecule type" value="Genomic_DNA"/>
</dbReference>
<feature type="compositionally biased region" description="Basic and acidic residues" evidence="8">
    <location>
        <begin position="744"/>
        <end position="763"/>
    </location>
</feature>
<keyword evidence="5" id="KW-0378">Hydrolase</keyword>
<feature type="compositionally biased region" description="Basic and acidic residues" evidence="8">
    <location>
        <begin position="26"/>
        <end position="36"/>
    </location>
</feature>
<protein>
    <submittedName>
        <fullName evidence="10">Protein polyglycylase TTLL10 (Tubulin--tyrosine ligase-like protein 10)</fullName>
    </submittedName>
</protein>
<feature type="compositionally biased region" description="Basic and acidic residues" evidence="8">
    <location>
        <begin position="290"/>
        <end position="300"/>
    </location>
</feature>
<dbReference type="Pfam" id="PF24827">
    <property type="entry name" value="AstE_AspA_cat"/>
    <property type="match status" value="1"/>
</dbReference>
<dbReference type="PROSITE" id="PS51354">
    <property type="entry name" value="GLUTAREDOXIN_2"/>
    <property type="match status" value="1"/>
</dbReference>
<dbReference type="SUPFAM" id="SSF56059">
    <property type="entry name" value="Glutathione synthetase ATP-binding domain-like"/>
    <property type="match status" value="1"/>
</dbReference>
<evidence type="ECO:0000256" key="5">
    <source>
        <dbReference type="ARBA" id="ARBA00022801"/>
    </source>
</evidence>
<evidence type="ECO:0000256" key="3">
    <source>
        <dbReference type="ARBA" id="ARBA00022723"/>
    </source>
</evidence>
<dbReference type="PANTHER" id="PTHR12241">
    <property type="entry name" value="TUBULIN POLYGLUTAMYLASE"/>
    <property type="match status" value="1"/>
</dbReference>
<evidence type="ECO:0000256" key="6">
    <source>
        <dbReference type="ARBA" id="ARBA00022833"/>
    </source>
</evidence>
<evidence type="ECO:0000256" key="2">
    <source>
        <dbReference type="ARBA" id="ARBA00022598"/>
    </source>
</evidence>
<dbReference type="Gene3D" id="3.40.630.10">
    <property type="entry name" value="Zn peptidases"/>
    <property type="match status" value="1"/>
</dbReference>
<keyword evidence="4" id="KW-0547">Nucleotide-binding</keyword>
<evidence type="ECO:0000256" key="7">
    <source>
        <dbReference type="ARBA" id="ARBA00022840"/>
    </source>
</evidence>
<feature type="compositionally biased region" description="Basic and acidic residues" evidence="8">
    <location>
        <begin position="1115"/>
        <end position="1139"/>
    </location>
</feature>
<dbReference type="Proteomes" id="UP001642464">
    <property type="component" value="Unassembled WGS sequence"/>
</dbReference>
<comment type="caution">
    <text evidence="10">The sequence shown here is derived from an EMBL/GenBank/DDBJ whole genome shotgun (WGS) entry which is preliminary data.</text>
</comment>
<feature type="region of interest" description="Disordered" evidence="8">
    <location>
        <begin position="250"/>
        <end position="306"/>
    </location>
</feature>